<dbReference type="GO" id="GO:0016746">
    <property type="term" value="F:acyltransferase activity"/>
    <property type="evidence" value="ECO:0007669"/>
    <property type="project" value="UniProtKB-KW"/>
</dbReference>
<keyword evidence="1" id="KW-0472">Membrane</keyword>
<dbReference type="Proteomes" id="UP001308005">
    <property type="component" value="Unassembled WGS sequence"/>
</dbReference>
<feature type="transmembrane region" description="Helical" evidence="1">
    <location>
        <begin position="109"/>
        <end position="130"/>
    </location>
</feature>
<evidence type="ECO:0000259" key="2">
    <source>
        <dbReference type="Pfam" id="PF01757"/>
    </source>
</evidence>
<proteinExistence type="predicted"/>
<evidence type="ECO:0000256" key="1">
    <source>
        <dbReference type="SAM" id="Phobius"/>
    </source>
</evidence>
<dbReference type="EC" id="2.3.1.-" evidence="4"/>
<feature type="transmembrane region" description="Helical" evidence="1">
    <location>
        <begin position="226"/>
        <end position="247"/>
    </location>
</feature>
<dbReference type="PANTHER" id="PTHR23028:SF53">
    <property type="entry name" value="ACYL_TRANSF_3 DOMAIN-CONTAINING PROTEIN"/>
    <property type="match status" value="1"/>
</dbReference>
<keyword evidence="1" id="KW-0812">Transmembrane</keyword>
<keyword evidence="4" id="KW-0808">Transferase</keyword>
<reference evidence="5" key="1">
    <citation type="submission" date="2023-07" db="EMBL/GenBank/DDBJ databases">
        <title>The carbon used by Thiothrix.</title>
        <authorList>
            <person name="Chen L."/>
        </authorList>
    </citation>
    <scope>NUCLEOTIDE SEQUENCE [LARGE SCALE GENOMIC DNA]</scope>
</reference>
<feature type="transmembrane region" description="Helical" evidence="1">
    <location>
        <begin position="319"/>
        <end position="337"/>
    </location>
</feature>
<feature type="transmembrane region" description="Helical" evidence="1">
    <location>
        <begin position="12"/>
        <end position="29"/>
    </location>
</feature>
<evidence type="ECO:0000313" key="5">
    <source>
        <dbReference type="Proteomes" id="UP001308005"/>
    </source>
</evidence>
<feature type="domain" description="SGNH" evidence="3">
    <location>
        <begin position="419"/>
        <end position="662"/>
    </location>
</feature>
<dbReference type="InterPro" id="IPR050879">
    <property type="entry name" value="Acyltransferase_3"/>
</dbReference>
<organism evidence="4 5">
    <name type="scientific">Candidatus Thiothrix phosphatis</name>
    <dbReference type="NCBI Taxonomy" id="3112415"/>
    <lineage>
        <taxon>Bacteria</taxon>
        <taxon>Pseudomonadati</taxon>
        <taxon>Pseudomonadota</taxon>
        <taxon>Gammaproteobacteria</taxon>
        <taxon>Thiotrichales</taxon>
        <taxon>Thiotrichaceae</taxon>
        <taxon>Thiothrix</taxon>
    </lineage>
</organism>
<sequence>MHYRTTIDGLRAVAVLAVISYHAGFSVWGESALPGGFLGVDVFFVISGYLISGLLLAELENTGRIDLKHFYERRARRILPALLLVMAVSLPYAWRYLLPDGLIEYARSMLATLAFVSNGFFYLTTTAYGAESSQLKPLLHTWSLGVEEQFYLLFPLLLLLFRRRLQHYPLRITFGTLLASFCFSLIYNGRDPSLNFYLPFSRGWELLTGTLVAILERKYPPPGNRFAAEAMPMIGLGMVCYAILFLSGETHHPGLPTLVPVAGAALILAFARDDGVVGRLLSLKPVAFTGLVSYSLYLWHFPVFAFMRIQHATPSNAEIARSLLTVCLLAVISFYGVERPFRNRRMVPLRLLAVSLGAAGGLILAASCWFISVDGAVSRLNGAALNFYQHFSRNEWDRLEGENGSSGESLHFGRKRATCDRRDPPHACQFGDGRFVTLGDSFVGHYEYALLERLRQRQQGLLSFSYAQCPFVATDLWFGDHAECPLVNERRWAIIKGFHEQKIFIISANEGLFLDAKRRTRNPLQDGRNEIRAGEPVAAQQVWDSYFANIRQLLALGHKVILIRTLPPPDGIDAKQAFFNALREAGAVTVPVRYSSVNPQAVLERDNSIYPDFHADNLLVIDPVNALCSQQGRLGQCMVIAPEGALYNGGGHLSYFGANRILDDMFRKMAEKHW</sequence>
<feature type="transmembrane region" description="Helical" evidence="1">
    <location>
        <begin position="349"/>
        <end position="372"/>
    </location>
</feature>
<feature type="transmembrane region" description="Helical" evidence="1">
    <location>
        <begin position="283"/>
        <end position="307"/>
    </location>
</feature>
<feature type="transmembrane region" description="Helical" evidence="1">
    <location>
        <begin position="253"/>
        <end position="271"/>
    </location>
</feature>
<feature type="transmembrane region" description="Helical" evidence="1">
    <location>
        <begin position="168"/>
        <end position="188"/>
    </location>
</feature>
<comment type="caution">
    <text evidence="4">The sequence shown here is derived from an EMBL/GenBank/DDBJ whole genome shotgun (WGS) entry which is preliminary data.</text>
</comment>
<dbReference type="InterPro" id="IPR043968">
    <property type="entry name" value="SGNH"/>
</dbReference>
<protein>
    <submittedName>
        <fullName evidence="4">Acyltransferase family protein</fullName>
        <ecNumber evidence="4">2.3.1.-</ecNumber>
    </submittedName>
</protein>
<dbReference type="Pfam" id="PF01757">
    <property type="entry name" value="Acyl_transf_3"/>
    <property type="match status" value="1"/>
</dbReference>
<keyword evidence="1" id="KW-1133">Transmembrane helix</keyword>
<dbReference type="InterPro" id="IPR002656">
    <property type="entry name" value="Acyl_transf_3_dom"/>
</dbReference>
<dbReference type="Pfam" id="PF19040">
    <property type="entry name" value="SGNH"/>
    <property type="match status" value="1"/>
</dbReference>
<feature type="transmembrane region" description="Helical" evidence="1">
    <location>
        <begin position="78"/>
        <end position="97"/>
    </location>
</feature>
<feature type="domain" description="Acyltransferase 3" evidence="2">
    <location>
        <begin position="7"/>
        <end position="314"/>
    </location>
</feature>
<evidence type="ECO:0000313" key="4">
    <source>
        <dbReference type="EMBL" id="MEB4593036.1"/>
    </source>
</evidence>
<dbReference type="PANTHER" id="PTHR23028">
    <property type="entry name" value="ACETYLTRANSFERASE"/>
    <property type="match status" value="1"/>
</dbReference>
<feature type="transmembrane region" description="Helical" evidence="1">
    <location>
        <begin position="35"/>
        <end position="57"/>
    </location>
</feature>
<reference evidence="4 5" key="2">
    <citation type="submission" date="2024-01" db="EMBL/GenBank/DDBJ databases">
        <authorList>
            <person name="Xie X."/>
        </authorList>
    </citation>
    <scope>NUCLEOTIDE SEQUENCE [LARGE SCALE GENOMIC DNA]</scope>
    <source>
        <strain evidence="4">SCUT-1</strain>
    </source>
</reference>
<keyword evidence="5" id="KW-1185">Reference proteome</keyword>
<dbReference type="RefSeq" id="WP_324697674.1">
    <property type="nucleotide sequence ID" value="NZ_JAYMYJ010000147.1"/>
</dbReference>
<keyword evidence="4" id="KW-0012">Acyltransferase</keyword>
<evidence type="ECO:0000259" key="3">
    <source>
        <dbReference type="Pfam" id="PF19040"/>
    </source>
</evidence>
<gene>
    <name evidence="4" type="ORF">VSS37_18800</name>
</gene>
<accession>A0ABU6D1U8</accession>
<dbReference type="EMBL" id="JAYMYJ010000147">
    <property type="protein sequence ID" value="MEB4593036.1"/>
    <property type="molecule type" value="Genomic_DNA"/>
</dbReference>
<name>A0ABU6D1U8_9GAMM</name>